<evidence type="ECO:0000313" key="2">
    <source>
        <dbReference type="EMBL" id="CAI3976299.1"/>
    </source>
</evidence>
<feature type="region of interest" description="Disordered" evidence="1">
    <location>
        <begin position="49"/>
        <end position="74"/>
    </location>
</feature>
<keyword evidence="4" id="KW-0436">Ligase</keyword>
<feature type="region of interest" description="Disordered" evidence="1">
    <location>
        <begin position="305"/>
        <end position="333"/>
    </location>
</feature>
<evidence type="ECO:0000313" key="3">
    <source>
        <dbReference type="EMBL" id="CAL1129674.1"/>
    </source>
</evidence>
<gene>
    <name evidence="2" type="ORF">C1SCF055_LOCUS4529</name>
</gene>
<sequence length="356" mass="38318">MAEPWQSALEVLEEYTQAMKYTSFSDCEEVCFLHASRLAQAVQRLPHNAPSRLLPGDASGGGIEQPPETKELPDVLPKTAPAMVGSDGINSMPWPCHAQALLAPEPFAATAQKGAVLVAAEALASELGGLLQSAPSWSVRQQGEWALCSSMERFSAFLRWLTSIVISTTSELDDSSVSSSTEDFSASLRSVARLVSRMSGYMQGALGSLDPARPVSARMGSAAEGLDQAADELFQKALRLLHAEALAKGERPGADAAAHGTPEVRFRNHHRRSMMGKRRSILAILAGHPEWQLPHEVRRQEGLHEHLQEQREAVSSPSSVNRPTDAVVEAPARRSLQAPAFEALDMGKDGVVSMDG</sequence>
<evidence type="ECO:0000313" key="5">
    <source>
        <dbReference type="Proteomes" id="UP001152797"/>
    </source>
</evidence>
<reference evidence="2" key="1">
    <citation type="submission" date="2022-10" db="EMBL/GenBank/DDBJ databases">
        <authorList>
            <person name="Chen Y."/>
            <person name="Dougan E. K."/>
            <person name="Chan C."/>
            <person name="Rhodes N."/>
            <person name="Thang M."/>
        </authorList>
    </citation>
    <scope>NUCLEOTIDE SEQUENCE</scope>
</reference>
<organism evidence="2">
    <name type="scientific">Cladocopium goreaui</name>
    <dbReference type="NCBI Taxonomy" id="2562237"/>
    <lineage>
        <taxon>Eukaryota</taxon>
        <taxon>Sar</taxon>
        <taxon>Alveolata</taxon>
        <taxon>Dinophyceae</taxon>
        <taxon>Suessiales</taxon>
        <taxon>Symbiodiniaceae</taxon>
        <taxon>Cladocopium</taxon>
    </lineage>
</organism>
<evidence type="ECO:0000313" key="4">
    <source>
        <dbReference type="EMBL" id="CAL4763611.1"/>
    </source>
</evidence>
<keyword evidence="5" id="KW-1185">Reference proteome</keyword>
<protein>
    <submittedName>
        <fullName evidence="4">Histidine--tRNA ligase</fullName>
    </submittedName>
</protein>
<dbReference type="GO" id="GO:0016874">
    <property type="term" value="F:ligase activity"/>
    <property type="evidence" value="ECO:0007669"/>
    <property type="project" value="UniProtKB-KW"/>
</dbReference>
<dbReference type="AlphaFoldDB" id="A0A9P1BMZ7"/>
<name>A0A9P1BMZ7_9DINO</name>
<reference evidence="3" key="2">
    <citation type="submission" date="2024-04" db="EMBL/GenBank/DDBJ databases">
        <authorList>
            <person name="Chen Y."/>
            <person name="Shah S."/>
            <person name="Dougan E. K."/>
            <person name="Thang M."/>
            <person name="Chan C."/>
        </authorList>
    </citation>
    <scope>NUCLEOTIDE SEQUENCE [LARGE SCALE GENOMIC DNA]</scope>
</reference>
<dbReference type="Proteomes" id="UP001152797">
    <property type="component" value="Unassembled WGS sequence"/>
</dbReference>
<evidence type="ECO:0000256" key="1">
    <source>
        <dbReference type="SAM" id="MobiDB-lite"/>
    </source>
</evidence>
<comment type="caution">
    <text evidence="2">The sequence shown here is derived from an EMBL/GenBank/DDBJ whole genome shotgun (WGS) entry which is preliminary data.</text>
</comment>
<dbReference type="EMBL" id="CAMXCT020000260">
    <property type="protein sequence ID" value="CAL1129674.1"/>
    <property type="molecule type" value="Genomic_DNA"/>
</dbReference>
<accession>A0A9P1BMZ7</accession>
<dbReference type="EMBL" id="CAMXCT030000260">
    <property type="protein sequence ID" value="CAL4763611.1"/>
    <property type="molecule type" value="Genomic_DNA"/>
</dbReference>
<feature type="compositionally biased region" description="Polar residues" evidence="1">
    <location>
        <begin position="313"/>
        <end position="322"/>
    </location>
</feature>
<dbReference type="EMBL" id="CAMXCT010000260">
    <property type="protein sequence ID" value="CAI3976299.1"/>
    <property type="molecule type" value="Genomic_DNA"/>
</dbReference>
<proteinExistence type="predicted"/>